<keyword evidence="1" id="KW-1133">Transmembrane helix</keyword>
<dbReference type="AlphaFoldDB" id="A0A1Y0AZ26"/>
<evidence type="ECO:0000313" key="2">
    <source>
        <dbReference type="EMBL" id="ART30405.1"/>
    </source>
</evidence>
<keyword evidence="1" id="KW-0812">Transmembrane</keyword>
<dbReference type="EMBL" id="KY774314">
    <property type="protein sequence ID" value="ART30405.1"/>
    <property type="molecule type" value="Genomic_DNA"/>
</dbReference>
<keyword evidence="1" id="KW-0472">Membrane</keyword>
<keyword evidence="2" id="KW-0496">Mitochondrion</keyword>
<name>A0A1Y0AZ26_9LAMI</name>
<protein>
    <submittedName>
        <fullName evidence="2">Uncharacterized protein</fullName>
    </submittedName>
</protein>
<sequence length="63" mass="7218">METAFPNLHLCTSIVLVCLSFLLFSLGGMGIRLENHVERDLTFEESRWLAHFPFLLLLVLLSL</sequence>
<proteinExistence type="predicted"/>
<geneLocation type="mitochondrion" evidence="2"/>
<feature type="transmembrane region" description="Helical" evidence="1">
    <location>
        <begin position="7"/>
        <end position="26"/>
    </location>
</feature>
<organism evidence="2">
    <name type="scientific">Utricularia reniformis</name>
    <dbReference type="NCBI Taxonomy" id="192314"/>
    <lineage>
        <taxon>Eukaryota</taxon>
        <taxon>Viridiplantae</taxon>
        <taxon>Streptophyta</taxon>
        <taxon>Embryophyta</taxon>
        <taxon>Tracheophyta</taxon>
        <taxon>Spermatophyta</taxon>
        <taxon>Magnoliopsida</taxon>
        <taxon>eudicotyledons</taxon>
        <taxon>Gunneridae</taxon>
        <taxon>Pentapetalae</taxon>
        <taxon>asterids</taxon>
        <taxon>lamiids</taxon>
        <taxon>Lamiales</taxon>
        <taxon>Lentibulariaceae</taxon>
        <taxon>Utricularia</taxon>
    </lineage>
</organism>
<evidence type="ECO:0000256" key="1">
    <source>
        <dbReference type="SAM" id="Phobius"/>
    </source>
</evidence>
<gene>
    <name evidence="2" type="ORF">AEK19_MT1761</name>
</gene>
<reference evidence="2" key="1">
    <citation type="submission" date="2017-03" db="EMBL/GenBank/DDBJ databases">
        <title>The mitochondrial genome of the carnivorous plant Utricularia reniformis (Lentibulariaceae): structure, comparative analysis and evolutionary landmarks.</title>
        <authorList>
            <person name="Silva S.R."/>
            <person name="Alvarenga D.O."/>
            <person name="Michael T.P."/>
            <person name="Miranda V.F.O."/>
            <person name="Varani A.M."/>
        </authorList>
    </citation>
    <scope>NUCLEOTIDE SEQUENCE</scope>
</reference>
<accession>A0A1Y0AZ26</accession>